<keyword evidence="3 6" id="KW-0812">Transmembrane</keyword>
<dbReference type="Pfam" id="PF01545">
    <property type="entry name" value="Cation_efflux"/>
    <property type="match status" value="1"/>
</dbReference>
<dbReference type="InterPro" id="IPR050291">
    <property type="entry name" value="CDF_Transporter"/>
</dbReference>
<feature type="transmembrane region" description="Helical" evidence="6">
    <location>
        <begin position="118"/>
        <end position="136"/>
    </location>
</feature>
<name>A0A1V9ZP77_ACHHY</name>
<evidence type="ECO:0000313" key="10">
    <source>
        <dbReference type="Proteomes" id="UP000243579"/>
    </source>
</evidence>
<reference evidence="9 10" key="1">
    <citation type="journal article" date="2014" name="Genome Biol. Evol.">
        <title>The secreted proteins of Achlya hypogyna and Thraustotheca clavata identify the ancestral oomycete secretome and reveal gene acquisitions by horizontal gene transfer.</title>
        <authorList>
            <person name="Misner I."/>
            <person name="Blouin N."/>
            <person name="Leonard G."/>
            <person name="Richards T.A."/>
            <person name="Lane C.E."/>
        </authorList>
    </citation>
    <scope>NUCLEOTIDE SEQUENCE [LARGE SCALE GENOMIC DNA]</scope>
    <source>
        <strain evidence="9 10">ATCC 48635</strain>
    </source>
</reference>
<evidence type="ECO:0000256" key="2">
    <source>
        <dbReference type="ARBA" id="ARBA00022448"/>
    </source>
</evidence>
<sequence length="347" mass="38206">MTLSDYGSVAIDVRPGKTPTRSAVAHSLLHQQDANEVRCLPQATSQRVQLAISASIVINVILAAAKTYAAVMSGSLAVLSSLVDSILDLTSQGLFWFTDRYMHTPHESYPAGRRRLEPIAVVVSATLMGMASLEVVQKSIATLVEGFKGDLPELDMSILTICVLAVAIVVKLALWFLCGQIAHVSPSAAALAQDHRNDVFSNGVAVTTSMIAHYNTELWYLDPIGAICISFYITWSWLATGKEQVDRLVGIQADEDFIERVRAIADSHHPQMQSDIVRAYHFGNNFLVELEVVMPKTMTVGDAHDISLALQKKVEELDAVERAFVHVDYQSRDYDEHKDPTIRKDSN</sequence>
<dbReference type="AlphaFoldDB" id="A0A1V9ZP77"/>
<dbReference type="EMBL" id="JNBR01000041">
    <property type="protein sequence ID" value="OQR99797.1"/>
    <property type="molecule type" value="Genomic_DNA"/>
</dbReference>
<evidence type="ECO:0000313" key="9">
    <source>
        <dbReference type="EMBL" id="OQR99797.1"/>
    </source>
</evidence>
<keyword evidence="2" id="KW-0813">Transport</keyword>
<dbReference type="InterPro" id="IPR058533">
    <property type="entry name" value="Cation_efflux_TM"/>
</dbReference>
<gene>
    <name evidence="9" type="ORF">ACHHYP_04409</name>
</gene>
<comment type="caution">
    <text evidence="9">The sequence shown here is derived from an EMBL/GenBank/DDBJ whole genome shotgun (WGS) entry which is preliminary data.</text>
</comment>
<dbReference type="InterPro" id="IPR036837">
    <property type="entry name" value="Cation_efflux_CTD_sf"/>
</dbReference>
<feature type="domain" description="Cation efflux protein cytoplasmic" evidence="8">
    <location>
        <begin position="254"/>
        <end position="328"/>
    </location>
</feature>
<evidence type="ECO:0000256" key="4">
    <source>
        <dbReference type="ARBA" id="ARBA00022989"/>
    </source>
</evidence>
<dbReference type="InterPro" id="IPR002524">
    <property type="entry name" value="Cation_efflux"/>
</dbReference>
<organism evidence="9 10">
    <name type="scientific">Achlya hypogyna</name>
    <name type="common">Oomycete</name>
    <name type="synonym">Protoachlya hypogyna</name>
    <dbReference type="NCBI Taxonomy" id="1202772"/>
    <lineage>
        <taxon>Eukaryota</taxon>
        <taxon>Sar</taxon>
        <taxon>Stramenopiles</taxon>
        <taxon>Oomycota</taxon>
        <taxon>Saprolegniomycetes</taxon>
        <taxon>Saprolegniales</taxon>
        <taxon>Achlyaceae</taxon>
        <taxon>Achlya</taxon>
    </lineage>
</organism>
<dbReference type="FunFam" id="1.20.1510.10:FF:000005">
    <property type="entry name" value="Putative Cation diffusion facilitator 1"/>
    <property type="match status" value="1"/>
</dbReference>
<evidence type="ECO:0000256" key="1">
    <source>
        <dbReference type="ARBA" id="ARBA00004141"/>
    </source>
</evidence>
<dbReference type="SUPFAM" id="SSF161111">
    <property type="entry name" value="Cation efflux protein transmembrane domain-like"/>
    <property type="match status" value="1"/>
</dbReference>
<evidence type="ECO:0000256" key="5">
    <source>
        <dbReference type="ARBA" id="ARBA00023136"/>
    </source>
</evidence>
<evidence type="ECO:0000256" key="6">
    <source>
        <dbReference type="SAM" id="Phobius"/>
    </source>
</evidence>
<proteinExistence type="predicted"/>
<dbReference type="Pfam" id="PF16916">
    <property type="entry name" value="ZT_dimer"/>
    <property type="match status" value="1"/>
</dbReference>
<dbReference type="Proteomes" id="UP000243579">
    <property type="component" value="Unassembled WGS sequence"/>
</dbReference>
<dbReference type="PANTHER" id="PTHR43840:SF52">
    <property type="entry name" value="CATION EFFLUX FAMILY PROTEIN"/>
    <property type="match status" value="1"/>
</dbReference>
<evidence type="ECO:0000259" key="8">
    <source>
        <dbReference type="Pfam" id="PF16916"/>
    </source>
</evidence>
<feature type="domain" description="Cation efflux protein transmembrane" evidence="7">
    <location>
        <begin position="54"/>
        <end position="249"/>
    </location>
</feature>
<comment type="subcellular location">
    <subcellularLocation>
        <location evidence="1">Membrane</location>
        <topology evidence="1">Multi-pass membrane protein</topology>
    </subcellularLocation>
</comment>
<evidence type="ECO:0000256" key="3">
    <source>
        <dbReference type="ARBA" id="ARBA00022692"/>
    </source>
</evidence>
<feature type="transmembrane region" description="Helical" evidence="6">
    <location>
        <begin position="77"/>
        <end position="97"/>
    </location>
</feature>
<protein>
    <submittedName>
        <fullName evidence="9">Cation Diffusion Facilitator (CDF) Family</fullName>
    </submittedName>
</protein>
<evidence type="ECO:0000259" key="7">
    <source>
        <dbReference type="Pfam" id="PF01545"/>
    </source>
</evidence>
<dbReference type="Gene3D" id="3.30.70.1350">
    <property type="entry name" value="Cation efflux protein, cytoplasmic domain"/>
    <property type="match status" value="1"/>
</dbReference>
<dbReference type="PANTHER" id="PTHR43840">
    <property type="entry name" value="MITOCHONDRIAL METAL TRANSPORTER 1-RELATED"/>
    <property type="match status" value="1"/>
</dbReference>
<dbReference type="InterPro" id="IPR027470">
    <property type="entry name" value="Cation_efflux_CTD"/>
</dbReference>
<dbReference type="STRING" id="1202772.A0A1V9ZP77"/>
<dbReference type="GO" id="GO:0008324">
    <property type="term" value="F:monoatomic cation transmembrane transporter activity"/>
    <property type="evidence" value="ECO:0007669"/>
    <property type="project" value="InterPro"/>
</dbReference>
<dbReference type="OrthoDB" id="78296at2759"/>
<dbReference type="FunFam" id="3.30.70.1350:FF:000003">
    <property type="entry name" value="Cation diffusion facilitator 1"/>
    <property type="match status" value="1"/>
</dbReference>
<keyword evidence="4 6" id="KW-1133">Transmembrane helix</keyword>
<dbReference type="Gene3D" id="1.20.1510.10">
    <property type="entry name" value="Cation efflux protein transmembrane domain"/>
    <property type="match status" value="1"/>
</dbReference>
<feature type="transmembrane region" description="Helical" evidence="6">
    <location>
        <begin position="156"/>
        <end position="177"/>
    </location>
</feature>
<accession>A0A1V9ZP77</accession>
<dbReference type="NCBIfam" id="TIGR01297">
    <property type="entry name" value="CDF"/>
    <property type="match status" value="1"/>
</dbReference>
<feature type="transmembrane region" description="Helical" evidence="6">
    <location>
        <begin position="50"/>
        <end position="71"/>
    </location>
</feature>
<keyword evidence="10" id="KW-1185">Reference proteome</keyword>
<dbReference type="InterPro" id="IPR027469">
    <property type="entry name" value="Cation_efflux_TMD_sf"/>
</dbReference>
<dbReference type="GO" id="GO:0016020">
    <property type="term" value="C:membrane"/>
    <property type="evidence" value="ECO:0007669"/>
    <property type="project" value="UniProtKB-SubCell"/>
</dbReference>
<keyword evidence="5 6" id="KW-0472">Membrane</keyword>
<dbReference type="SUPFAM" id="SSF160240">
    <property type="entry name" value="Cation efflux protein cytoplasmic domain-like"/>
    <property type="match status" value="1"/>
</dbReference>
<feature type="transmembrane region" description="Helical" evidence="6">
    <location>
        <begin position="218"/>
        <end position="238"/>
    </location>
</feature>